<feature type="domain" description="PTS EIIA type-1" evidence="5">
    <location>
        <begin position="2"/>
        <end position="37"/>
    </location>
</feature>
<dbReference type="AlphaFoldDB" id="A0A7H0H8F4"/>
<reference evidence="6 7" key="1">
    <citation type="submission" date="2020-08" db="EMBL/GenBank/DDBJ databases">
        <title>Genome sequence of Tessaracoccus defluvii JCM 17540T.</title>
        <authorList>
            <person name="Hyun D.-W."/>
            <person name="Bae J.-W."/>
        </authorList>
    </citation>
    <scope>NUCLEOTIDE SEQUENCE [LARGE SCALE GENOMIC DNA]</scope>
    <source>
        <strain evidence="6 7">JCM 17540</strain>
    </source>
</reference>
<dbReference type="EMBL" id="CP060789">
    <property type="protein sequence ID" value="QNP56820.1"/>
    <property type="molecule type" value="Genomic_DNA"/>
</dbReference>
<evidence type="ECO:0000256" key="2">
    <source>
        <dbReference type="ARBA" id="ARBA00022597"/>
    </source>
</evidence>
<dbReference type="InterPro" id="IPR011055">
    <property type="entry name" value="Dup_hybrid_motif"/>
</dbReference>
<keyword evidence="3" id="KW-0808">Transferase</keyword>
<dbReference type="Gene3D" id="2.70.70.10">
    <property type="entry name" value="Glucose Permease (Domain IIA)"/>
    <property type="match status" value="1"/>
</dbReference>
<dbReference type="GO" id="GO:0016740">
    <property type="term" value="F:transferase activity"/>
    <property type="evidence" value="ECO:0007669"/>
    <property type="project" value="UniProtKB-KW"/>
</dbReference>
<keyword evidence="1" id="KW-0813">Transport</keyword>
<feature type="compositionally biased region" description="Polar residues" evidence="4">
    <location>
        <begin position="44"/>
        <end position="55"/>
    </location>
</feature>
<name>A0A7H0H8F4_9ACTN</name>
<accession>A0A7H0H8F4</accession>
<feature type="region of interest" description="Disordered" evidence="4">
    <location>
        <begin position="36"/>
        <end position="55"/>
    </location>
</feature>
<evidence type="ECO:0000256" key="4">
    <source>
        <dbReference type="SAM" id="MobiDB-lite"/>
    </source>
</evidence>
<gene>
    <name evidence="6" type="ORF">H9L22_05565</name>
</gene>
<evidence type="ECO:0000313" key="6">
    <source>
        <dbReference type="EMBL" id="QNP56820.1"/>
    </source>
</evidence>
<dbReference type="SUPFAM" id="SSF51261">
    <property type="entry name" value="Duplicated hybrid motif"/>
    <property type="match status" value="1"/>
</dbReference>
<evidence type="ECO:0000256" key="3">
    <source>
        <dbReference type="ARBA" id="ARBA00022679"/>
    </source>
</evidence>
<keyword evidence="2 6" id="KW-0762">Sugar transport</keyword>
<evidence type="ECO:0000259" key="5">
    <source>
        <dbReference type="Pfam" id="PF00358"/>
    </source>
</evidence>
<organism evidence="6 7">
    <name type="scientific">Tessaracoccus defluvii</name>
    <dbReference type="NCBI Taxonomy" id="1285901"/>
    <lineage>
        <taxon>Bacteria</taxon>
        <taxon>Bacillati</taxon>
        <taxon>Actinomycetota</taxon>
        <taxon>Actinomycetes</taxon>
        <taxon>Propionibacteriales</taxon>
        <taxon>Propionibacteriaceae</taxon>
        <taxon>Tessaracoccus</taxon>
    </lineage>
</organism>
<keyword evidence="7" id="KW-1185">Reference proteome</keyword>
<sequence length="92" mass="9310">MQVLSPCAGRVMAITDVNDPTFAGQLVGPGVGIEPPMGCRASSPRLTGGSSMSTPMRSSCLSTASASWSTSGSTRCAWKVASSRSSPSVASR</sequence>
<evidence type="ECO:0000313" key="7">
    <source>
        <dbReference type="Proteomes" id="UP000516117"/>
    </source>
</evidence>
<dbReference type="KEGG" id="tdf:H9L22_05565"/>
<evidence type="ECO:0000256" key="1">
    <source>
        <dbReference type="ARBA" id="ARBA00022448"/>
    </source>
</evidence>
<protein>
    <submittedName>
        <fullName evidence="6">PTS glucose transporter subunit IIA</fullName>
    </submittedName>
</protein>
<dbReference type="Pfam" id="PF00358">
    <property type="entry name" value="PTS_EIIA_1"/>
    <property type="match status" value="1"/>
</dbReference>
<proteinExistence type="predicted"/>
<dbReference type="InterPro" id="IPR001127">
    <property type="entry name" value="PTS_EIIA_1_perm"/>
</dbReference>
<dbReference type="Proteomes" id="UP000516117">
    <property type="component" value="Chromosome"/>
</dbReference>
<dbReference type="GO" id="GO:0009401">
    <property type="term" value="P:phosphoenolpyruvate-dependent sugar phosphotransferase system"/>
    <property type="evidence" value="ECO:0007669"/>
    <property type="project" value="InterPro"/>
</dbReference>